<keyword evidence="2" id="KW-1185">Reference proteome</keyword>
<evidence type="ECO:0000313" key="2">
    <source>
        <dbReference type="Proteomes" id="UP001060085"/>
    </source>
</evidence>
<protein>
    <submittedName>
        <fullName evidence="1">Uncharacterized protein</fullName>
    </submittedName>
</protein>
<gene>
    <name evidence="1" type="ORF">M9H77_10378</name>
</gene>
<evidence type="ECO:0000313" key="1">
    <source>
        <dbReference type="EMBL" id="KAI5679428.1"/>
    </source>
</evidence>
<accession>A0ACC0C3Q8</accession>
<proteinExistence type="predicted"/>
<organism evidence="1 2">
    <name type="scientific">Catharanthus roseus</name>
    <name type="common">Madagascar periwinkle</name>
    <name type="synonym">Vinca rosea</name>
    <dbReference type="NCBI Taxonomy" id="4058"/>
    <lineage>
        <taxon>Eukaryota</taxon>
        <taxon>Viridiplantae</taxon>
        <taxon>Streptophyta</taxon>
        <taxon>Embryophyta</taxon>
        <taxon>Tracheophyta</taxon>
        <taxon>Spermatophyta</taxon>
        <taxon>Magnoliopsida</taxon>
        <taxon>eudicotyledons</taxon>
        <taxon>Gunneridae</taxon>
        <taxon>Pentapetalae</taxon>
        <taxon>asterids</taxon>
        <taxon>lamiids</taxon>
        <taxon>Gentianales</taxon>
        <taxon>Apocynaceae</taxon>
        <taxon>Rauvolfioideae</taxon>
        <taxon>Vinceae</taxon>
        <taxon>Catharanthinae</taxon>
        <taxon>Catharanthus</taxon>
    </lineage>
</organism>
<reference evidence="2" key="1">
    <citation type="journal article" date="2023" name="Nat. Plants">
        <title>Single-cell RNA sequencing provides a high-resolution roadmap for understanding the multicellular compartmentation of specialized metabolism.</title>
        <authorList>
            <person name="Sun S."/>
            <person name="Shen X."/>
            <person name="Li Y."/>
            <person name="Li Y."/>
            <person name="Wang S."/>
            <person name="Li R."/>
            <person name="Zhang H."/>
            <person name="Shen G."/>
            <person name="Guo B."/>
            <person name="Wei J."/>
            <person name="Xu J."/>
            <person name="St-Pierre B."/>
            <person name="Chen S."/>
            <person name="Sun C."/>
        </authorList>
    </citation>
    <scope>NUCLEOTIDE SEQUENCE [LARGE SCALE GENOMIC DNA]</scope>
</reference>
<dbReference type="Proteomes" id="UP001060085">
    <property type="component" value="Linkage Group LG02"/>
</dbReference>
<comment type="caution">
    <text evidence="1">The sequence shown here is derived from an EMBL/GenBank/DDBJ whole genome shotgun (WGS) entry which is preliminary data.</text>
</comment>
<dbReference type="EMBL" id="CM044702">
    <property type="protein sequence ID" value="KAI5679428.1"/>
    <property type="molecule type" value="Genomic_DNA"/>
</dbReference>
<name>A0ACC0C3Q8_CATRO</name>
<sequence length="486" mass="52625">MGSKNPGRIGESVPCDFCNQQFAILYCRADSAKLCLLCDQHVHSANALSRKHLRSQICDNCGSEPVSVRCATDNLVLCQDCDWDAHGSCSVSAAHDRNPVEGFSGCPSAIELASIWGLEIEDKKPEVPINDEPNWAGEFLDSWIGGKEVSPSVLLHELIVPNHHNPSAFYSNCGGEMMKKQNPRCGKQRQVIMKQLLGLLERDLVDGGGGSSGGGGGSDELGPGTPNESGAGLWPGTDEACGLGDGSEGAACISNQQFHQQQNAPFMSLLMMQTPANLKEKDRMAEGNMLWNRNPSDQATQIWDFNLGQLRAHDESDPLEYTACDVGYVMRSYGELLKEASLGTTKGAEISGFNCSIVHEDMVGFNNSNNPSASQGPATSESNNLAVGTATSGSGIGKGKCYGGLKDFQLMNHNVLVKTEAVTAEITKADMELLAKNRGNAMKRYKEKKKTRRYDKHIRYESRKARADTRKRVKGRFVKANDAADG</sequence>